<feature type="domain" description="Autotransporter" evidence="3">
    <location>
        <begin position="487"/>
        <end position="755"/>
    </location>
</feature>
<dbReference type="Pfam" id="PF03212">
    <property type="entry name" value="Pertactin"/>
    <property type="match status" value="1"/>
</dbReference>
<feature type="signal peptide" evidence="2">
    <location>
        <begin position="1"/>
        <end position="33"/>
    </location>
</feature>
<dbReference type="Pfam" id="PF03797">
    <property type="entry name" value="Autotransporter"/>
    <property type="match status" value="1"/>
</dbReference>
<dbReference type="SUPFAM" id="SSF103515">
    <property type="entry name" value="Autotransporter"/>
    <property type="match status" value="1"/>
</dbReference>
<reference evidence="4 5" key="1">
    <citation type="submission" date="2024-10" db="EMBL/GenBank/DDBJ databases">
        <title>The Natural Products Discovery Center: Release of the First 8490 Sequenced Strains for Exploring Actinobacteria Biosynthetic Diversity.</title>
        <authorList>
            <person name="Kalkreuter E."/>
            <person name="Kautsar S.A."/>
            <person name="Yang D."/>
            <person name="Bader C.D."/>
            <person name="Teijaro C.N."/>
            <person name="Fluegel L."/>
            <person name="Davis C.M."/>
            <person name="Simpson J.R."/>
            <person name="Lauterbach L."/>
            <person name="Steele A.D."/>
            <person name="Gui C."/>
            <person name="Meng S."/>
            <person name="Li G."/>
            <person name="Viehrig K."/>
            <person name="Ye F."/>
            <person name="Su P."/>
            <person name="Kiefer A.F."/>
            <person name="Nichols A."/>
            <person name="Cepeda A.J."/>
            <person name="Yan W."/>
            <person name="Fan B."/>
            <person name="Jiang Y."/>
            <person name="Adhikari A."/>
            <person name="Zheng C.-J."/>
            <person name="Schuster L."/>
            <person name="Cowan T.M."/>
            <person name="Smanski M.J."/>
            <person name="Chevrette M.G."/>
            <person name="De Carvalho L.P.S."/>
            <person name="Shen B."/>
        </authorList>
    </citation>
    <scope>NUCLEOTIDE SEQUENCE [LARGE SCALE GENOMIC DNA]</scope>
    <source>
        <strain evidence="4 5">NPDC087581</strain>
    </source>
</reference>
<name>A0ABW8DXY4_9PSED</name>
<dbReference type="Gene3D" id="2.40.128.130">
    <property type="entry name" value="Autotransporter beta-domain"/>
    <property type="match status" value="1"/>
</dbReference>
<keyword evidence="1 2" id="KW-0732">Signal</keyword>
<dbReference type="CDD" id="cd01343">
    <property type="entry name" value="PL1_Passenger_AT"/>
    <property type="match status" value="1"/>
</dbReference>
<dbReference type="PANTHER" id="PTHR35037">
    <property type="entry name" value="C-TERMINAL REGION OF AIDA-LIKE PROTEIN"/>
    <property type="match status" value="1"/>
</dbReference>
<dbReference type="InterPro" id="IPR006315">
    <property type="entry name" value="OM_autotransptr_brl_dom"/>
</dbReference>
<dbReference type="PROSITE" id="PS51208">
    <property type="entry name" value="AUTOTRANSPORTER"/>
    <property type="match status" value="1"/>
</dbReference>
<evidence type="ECO:0000313" key="4">
    <source>
        <dbReference type="EMBL" id="MFJ2678457.1"/>
    </source>
</evidence>
<dbReference type="Proteomes" id="UP001617213">
    <property type="component" value="Unassembled WGS sequence"/>
</dbReference>
<comment type="caution">
    <text evidence="4">The sequence shown here is derived from an EMBL/GenBank/DDBJ whole genome shotgun (WGS) entry which is preliminary data.</text>
</comment>
<dbReference type="InterPro" id="IPR005546">
    <property type="entry name" value="Autotransporte_beta"/>
</dbReference>
<dbReference type="InterPro" id="IPR003991">
    <property type="entry name" value="Pertactin_virulence_factor"/>
</dbReference>
<dbReference type="Gene3D" id="2.160.20.20">
    <property type="match status" value="1"/>
</dbReference>
<dbReference type="NCBIfam" id="TIGR01414">
    <property type="entry name" value="autotrans_barl"/>
    <property type="match status" value="1"/>
</dbReference>
<dbReference type="InterPro" id="IPR051551">
    <property type="entry name" value="Autotransporter_adhesion"/>
</dbReference>
<evidence type="ECO:0000256" key="1">
    <source>
        <dbReference type="ARBA" id="ARBA00022729"/>
    </source>
</evidence>
<dbReference type="RefSeq" id="WP_260367231.1">
    <property type="nucleotide sequence ID" value="NZ_JAOAQN010000005.1"/>
</dbReference>
<accession>A0ABW8DXY4</accession>
<dbReference type="InterPro" id="IPR011050">
    <property type="entry name" value="Pectin_lyase_fold/virulence"/>
</dbReference>
<protein>
    <submittedName>
        <fullName evidence="4">Autotransporter outer membrane beta-barrel domain-containing protein</fullName>
    </submittedName>
</protein>
<dbReference type="SMART" id="SM00869">
    <property type="entry name" value="Autotransporter"/>
    <property type="match status" value="1"/>
</dbReference>
<evidence type="ECO:0000256" key="2">
    <source>
        <dbReference type="SAM" id="SignalP"/>
    </source>
</evidence>
<dbReference type="EMBL" id="JBIUWZ010000011">
    <property type="protein sequence ID" value="MFJ2678457.1"/>
    <property type="molecule type" value="Genomic_DNA"/>
</dbReference>
<gene>
    <name evidence="4" type="ORF">ACIOWJ_10200</name>
</gene>
<dbReference type="PRINTS" id="PR01484">
    <property type="entry name" value="PRTACTNFAMLY"/>
</dbReference>
<sequence>MSIKYFFKLSPISAAVKVSSLGLLLGVSVQSQASQEVVAPGESKVIESGEAVKNWALQAGSSLTVNGATTGAILSLGAQLTVNSGSAIERIVAQEGSTVSLDAATVKASAAGASAMELTNGSATISGSHLESAQSIGLVLNRYSSTPDGSRADVSHSTIKGAQAGASATQFSELYLQDSLVQGTAVGSTGVLLIGGSAFAQNSVLLGEQNGVRLTRVAGTTQDGSLVLDQTTVEGQTGAAILVAGLPGRVPTATIEVNNGSQLIGGNGNLLEVTGGATANMNVNNSHLNGNVIVEAGSNANLNLHNNASLTGALLNVSTLSIADGSFWNLTGDSLVGDLELAGGTVKFGETDAFYQLNLDTLSGNGTFVMGADFAVGSNDFLNITGEATGQHSLLVASSGLEPVSPGDVHIVHTGGGDAEFSLAGGAVDIGAWSYGLKQDGNDWFLDPSARTISPGTRSVLALLNTAPTVWYGEMTSLRSRMGELRHNDAQAGGWIRSYGNKYTVSDANGTGFKQTQRGFSLGADTPLSEDSNWLVGVMAGHSTSDLDLSRGTSGTVKSYYAGLYATWMDADSGYYFDGVVKANRFENESKVGMSDGAQAKGKYGTNGIGASAEVGRHIKLDDAFFIEPFAQASTVVVKGKKYDLDNGLQAKGENTQSVLGKLGVTVGRDFIMNDGSVVQPYLRAAVAHEFASDNKARVNGQVFKNDLSGSRAEFGAGVAVSLSQNLQLHGDFEHSQGKHVDQPWGVNVGLRYSW</sequence>
<organism evidence="4 5">
    <name type="scientific">Pseudomonas sivasensis</name>
    <dbReference type="NCBI Taxonomy" id="1880678"/>
    <lineage>
        <taxon>Bacteria</taxon>
        <taxon>Pseudomonadati</taxon>
        <taxon>Pseudomonadota</taxon>
        <taxon>Gammaproteobacteria</taxon>
        <taxon>Pseudomonadales</taxon>
        <taxon>Pseudomonadaceae</taxon>
        <taxon>Pseudomonas</taxon>
    </lineage>
</organism>
<evidence type="ECO:0000259" key="3">
    <source>
        <dbReference type="PROSITE" id="PS51208"/>
    </source>
</evidence>
<proteinExistence type="predicted"/>
<dbReference type="InterPro" id="IPR012332">
    <property type="entry name" value="Autotransporter_pectin_lyase_C"/>
</dbReference>
<dbReference type="InterPro" id="IPR036709">
    <property type="entry name" value="Autotransporte_beta_dom_sf"/>
</dbReference>
<dbReference type="InterPro" id="IPR004899">
    <property type="entry name" value="Pertactin_central"/>
</dbReference>
<evidence type="ECO:0000313" key="5">
    <source>
        <dbReference type="Proteomes" id="UP001617213"/>
    </source>
</evidence>
<feature type="chain" id="PRO_5046048873" evidence="2">
    <location>
        <begin position="34"/>
        <end position="755"/>
    </location>
</feature>
<dbReference type="PANTHER" id="PTHR35037:SF7">
    <property type="entry name" value="AUTOTRANSPORTER"/>
    <property type="match status" value="1"/>
</dbReference>
<dbReference type="SUPFAM" id="SSF51126">
    <property type="entry name" value="Pectin lyase-like"/>
    <property type="match status" value="1"/>
</dbReference>
<keyword evidence="5" id="KW-1185">Reference proteome</keyword>